<dbReference type="InterPro" id="IPR014044">
    <property type="entry name" value="CAP_dom"/>
</dbReference>
<evidence type="ECO:0000313" key="3">
    <source>
        <dbReference type="WBParaSite" id="MCU_006137-RA"/>
    </source>
</evidence>
<reference evidence="3" key="1">
    <citation type="submission" date="2019-11" db="UniProtKB">
        <authorList>
            <consortium name="WormBaseParasite"/>
        </authorList>
    </citation>
    <scope>IDENTIFICATION</scope>
</reference>
<dbReference type="InterPro" id="IPR035940">
    <property type="entry name" value="CAP_sf"/>
</dbReference>
<dbReference type="WBParaSite" id="MCU_006137-RA">
    <property type="protein sequence ID" value="MCU_006137-RA"/>
    <property type="gene ID" value="MCU_006137"/>
</dbReference>
<dbReference type="CDD" id="cd05380">
    <property type="entry name" value="CAP_euk"/>
    <property type="match status" value="1"/>
</dbReference>
<dbReference type="SUPFAM" id="SSF55797">
    <property type="entry name" value="PR-1-like"/>
    <property type="match status" value="1"/>
</dbReference>
<evidence type="ECO:0000259" key="2">
    <source>
        <dbReference type="SMART" id="SM00198"/>
    </source>
</evidence>
<feature type="signal peptide" evidence="1">
    <location>
        <begin position="1"/>
        <end position="16"/>
    </location>
</feature>
<keyword evidence="1" id="KW-0732">Signal</keyword>
<organism evidence="3">
    <name type="scientific">Mesocestoides corti</name>
    <name type="common">Flatworm</name>
    <dbReference type="NCBI Taxonomy" id="53468"/>
    <lineage>
        <taxon>Eukaryota</taxon>
        <taxon>Metazoa</taxon>
        <taxon>Spiralia</taxon>
        <taxon>Lophotrochozoa</taxon>
        <taxon>Platyhelminthes</taxon>
        <taxon>Cestoda</taxon>
        <taxon>Eucestoda</taxon>
        <taxon>Cyclophyllidea</taxon>
        <taxon>Mesocestoididae</taxon>
        <taxon>Mesocestoides</taxon>
    </lineage>
</organism>
<dbReference type="Gene3D" id="3.40.33.10">
    <property type="entry name" value="CAP"/>
    <property type="match status" value="1"/>
</dbReference>
<dbReference type="SMART" id="SM00198">
    <property type="entry name" value="SCP"/>
    <property type="match status" value="1"/>
</dbReference>
<feature type="chain" id="PRO_5024334292" evidence="1">
    <location>
        <begin position="17"/>
        <end position="194"/>
    </location>
</feature>
<dbReference type="PANTHER" id="PTHR10334">
    <property type="entry name" value="CYSTEINE-RICH SECRETORY PROTEIN-RELATED"/>
    <property type="match status" value="1"/>
</dbReference>
<proteinExistence type="predicted"/>
<feature type="domain" description="SCP" evidence="2">
    <location>
        <begin position="21"/>
        <end position="167"/>
    </location>
</feature>
<dbReference type="Pfam" id="PF00188">
    <property type="entry name" value="CAP"/>
    <property type="match status" value="1"/>
</dbReference>
<protein>
    <submittedName>
        <fullName evidence="3">SCP domain-containing protein</fullName>
    </submittedName>
</protein>
<evidence type="ECO:0000256" key="1">
    <source>
        <dbReference type="SAM" id="SignalP"/>
    </source>
</evidence>
<accession>A0A5K3FBN4</accession>
<sequence length="194" mass="21833">MDSTVGILLMLSCVMAYRPSLKERKLITEYHTLVRQRVSPPASDMQIMTYSVEMEDLAIDWTSRCKLNPPDAFMYPHFIGTTTNLAVVIGGKPVLKKVGKKWFSAKQNESTSVDPCKDNYHHYHKMVWSTSTQIGCAIGRCDHVAFDLQPPVYIVGCVYKTPHYDCHSSPYTHGRSCSQCPSGSACFRNQCVSK</sequence>
<dbReference type="InterPro" id="IPR001283">
    <property type="entry name" value="CRISP-related"/>
</dbReference>
<name>A0A5K3FBN4_MESCO</name>
<dbReference type="AlphaFoldDB" id="A0A5K3FBN4"/>